<evidence type="ECO:0000256" key="1">
    <source>
        <dbReference type="ARBA" id="ARBA00009437"/>
    </source>
</evidence>
<dbReference type="InterPro" id="IPR036388">
    <property type="entry name" value="WH-like_DNA-bd_sf"/>
</dbReference>
<dbReference type="Gene3D" id="3.40.190.10">
    <property type="entry name" value="Periplasmic binding protein-like II"/>
    <property type="match status" value="2"/>
</dbReference>
<evidence type="ECO:0000256" key="2">
    <source>
        <dbReference type="ARBA" id="ARBA00023015"/>
    </source>
</evidence>
<dbReference type="RefSeq" id="WP_002837031.1">
    <property type="nucleotide sequence ID" value="NZ_CABKMR010000001.1"/>
</dbReference>
<dbReference type="InterPro" id="IPR036390">
    <property type="entry name" value="WH_DNA-bd_sf"/>
</dbReference>
<gene>
    <name evidence="5" type="ORF">B9N56_07480</name>
</gene>
<evidence type="ECO:0000313" key="5">
    <source>
        <dbReference type="EMBL" id="OXZ36922.1"/>
    </source>
</evidence>
<reference evidence="6" key="1">
    <citation type="submission" date="2017-04" db="EMBL/GenBank/DDBJ databases">
        <title>Finegoldia magna isolated from orthopedic joint implant-associated infections.</title>
        <authorList>
            <person name="Bjorklund S."/>
            <person name="Bruggemann H."/>
            <person name="Jensen A."/>
            <person name="Hellmark B."/>
            <person name="Soderquist B."/>
        </authorList>
    </citation>
    <scope>NUCLEOTIDE SEQUENCE [LARGE SCALE GENOMIC DNA]</scope>
    <source>
        <strain evidence="6">08T492</strain>
    </source>
</reference>
<keyword evidence="4" id="KW-0804">Transcription</keyword>
<name>A0A133MTC8_FINMA</name>
<dbReference type="GO" id="GO:0003700">
    <property type="term" value="F:DNA-binding transcription factor activity"/>
    <property type="evidence" value="ECO:0007669"/>
    <property type="project" value="InterPro"/>
</dbReference>
<organism evidence="5 6">
    <name type="scientific">Finegoldia magna</name>
    <name type="common">Peptostreptococcus magnus</name>
    <dbReference type="NCBI Taxonomy" id="1260"/>
    <lineage>
        <taxon>Bacteria</taxon>
        <taxon>Bacillati</taxon>
        <taxon>Bacillota</taxon>
        <taxon>Tissierellia</taxon>
        <taxon>Tissierellales</taxon>
        <taxon>Peptoniphilaceae</taxon>
        <taxon>Finegoldia</taxon>
    </lineage>
</organism>
<dbReference type="InterPro" id="IPR005119">
    <property type="entry name" value="LysR_subst-bd"/>
</dbReference>
<evidence type="ECO:0000256" key="4">
    <source>
        <dbReference type="ARBA" id="ARBA00023163"/>
    </source>
</evidence>
<dbReference type="OMA" id="PVLQKFC"/>
<dbReference type="Proteomes" id="UP000215361">
    <property type="component" value="Unassembled WGS sequence"/>
</dbReference>
<evidence type="ECO:0000256" key="3">
    <source>
        <dbReference type="ARBA" id="ARBA00023125"/>
    </source>
</evidence>
<dbReference type="NCBIfam" id="NF040786">
    <property type="entry name" value="LysR_Sec_metab"/>
    <property type="match status" value="1"/>
</dbReference>
<protein>
    <submittedName>
        <fullName evidence="5">LysR family transcriptional regulator</fullName>
    </submittedName>
</protein>
<dbReference type="AlphaFoldDB" id="A0A133MTC8"/>
<dbReference type="Gene3D" id="1.10.10.10">
    <property type="entry name" value="Winged helix-like DNA-binding domain superfamily/Winged helix DNA-binding domain"/>
    <property type="match status" value="1"/>
</dbReference>
<dbReference type="InterPro" id="IPR000847">
    <property type="entry name" value="LysR_HTH_N"/>
</dbReference>
<dbReference type="PRINTS" id="PR00039">
    <property type="entry name" value="HTHLYSR"/>
</dbReference>
<comment type="similarity">
    <text evidence="1">Belongs to the LysR transcriptional regulatory family.</text>
</comment>
<keyword evidence="3" id="KW-0238">DNA-binding</keyword>
<dbReference type="Pfam" id="PF03466">
    <property type="entry name" value="LysR_substrate"/>
    <property type="match status" value="1"/>
</dbReference>
<dbReference type="EMBL" id="NDYI01000022">
    <property type="protein sequence ID" value="OXZ36922.1"/>
    <property type="molecule type" value="Genomic_DNA"/>
</dbReference>
<dbReference type="Pfam" id="PF00126">
    <property type="entry name" value="HTH_1"/>
    <property type="match status" value="1"/>
</dbReference>
<dbReference type="SUPFAM" id="SSF53850">
    <property type="entry name" value="Periplasmic binding protein-like II"/>
    <property type="match status" value="1"/>
</dbReference>
<dbReference type="PANTHER" id="PTHR30126:SF64">
    <property type="entry name" value="HTH-TYPE TRANSCRIPTIONAL REGULATOR CITR"/>
    <property type="match status" value="1"/>
</dbReference>
<dbReference type="SUPFAM" id="SSF46785">
    <property type="entry name" value="Winged helix' DNA-binding domain"/>
    <property type="match status" value="1"/>
</dbReference>
<keyword evidence="2" id="KW-0805">Transcription regulation</keyword>
<accession>A0A133MTC8</accession>
<comment type="caution">
    <text evidence="5">The sequence shown here is derived from an EMBL/GenBank/DDBJ whole genome shotgun (WGS) entry which is preliminary data.</text>
</comment>
<dbReference type="PANTHER" id="PTHR30126">
    <property type="entry name" value="HTH-TYPE TRANSCRIPTIONAL REGULATOR"/>
    <property type="match status" value="1"/>
</dbReference>
<proteinExistence type="inferred from homology"/>
<evidence type="ECO:0000313" key="6">
    <source>
        <dbReference type="Proteomes" id="UP000215361"/>
    </source>
</evidence>
<dbReference type="PROSITE" id="PS50931">
    <property type="entry name" value="HTH_LYSR"/>
    <property type="match status" value="1"/>
</dbReference>
<dbReference type="InterPro" id="IPR047788">
    <property type="entry name" value="LysR-like_Sec_metab"/>
</dbReference>
<dbReference type="GO" id="GO:0000976">
    <property type="term" value="F:transcription cis-regulatory region binding"/>
    <property type="evidence" value="ECO:0007669"/>
    <property type="project" value="TreeGrafter"/>
</dbReference>
<dbReference type="FunFam" id="1.10.10.10:FF:000001">
    <property type="entry name" value="LysR family transcriptional regulator"/>
    <property type="match status" value="1"/>
</dbReference>
<sequence length="299" mass="33877">MDLKQLETFITVVEWDSFSEAAKRLYLTQPTISTHIKQIENELNTELLKRTTKKLELTPEGREFYNYAKSISRIMESMQDSFSKKSLTTFNIGASSVPATYILPSLLSKYHKSHIKTLVNIIQSDSLTTIDGVINGSINIGIVGMTTMDKELTFEKVLSDKLVIVTPYNDYYNALKKNNVKISSILKEPIIFREQGSGTLKESMKMIDALGISKNSLNLIGTANSTETLKQCIRSGMGISIMSKLSVEEEVANNQLISFKIDDFESVRHFYLVYRSNTLLSEPVIDFVKFAKKYLEENF</sequence>